<dbReference type="AlphaFoldDB" id="A0A926EPT8"/>
<dbReference type="InterPro" id="IPR023821">
    <property type="entry name" value="rSAM_TatD-assoc"/>
</dbReference>
<dbReference type="SUPFAM" id="SSF102114">
    <property type="entry name" value="Radical SAM enzymes"/>
    <property type="match status" value="1"/>
</dbReference>
<dbReference type="GO" id="GO:0046872">
    <property type="term" value="F:metal ion binding"/>
    <property type="evidence" value="ECO:0007669"/>
    <property type="project" value="UniProtKB-KW"/>
</dbReference>
<dbReference type="EMBL" id="JACRTD010000001">
    <property type="protein sequence ID" value="MBC8584139.1"/>
    <property type="molecule type" value="Genomic_DNA"/>
</dbReference>
<sequence>MTNILYIYDNNLYVNLTNQCPCRCTFCIRSQKNGLGSSDNLWLEHTPTAHEVIAAFKKYSLSDFEQVIFCGYGEPLCALDELISVCNYIRSISDIKIRLNTNGLGDLINCKPTAPLLKGVVDAVSISLNAPDAAKYLQVTRPSFGAGAFESMLKFAQECKQYIPEVKFSVVDVISKEDILACQNLADRMDIPLRVRHFNS</sequence>
<keyword evidence="3" id="KW-0479">Metal-binding</keyword>
<dbReference type="NCBIfam" id="TIGR04038">
    <property type="entry name" value="tatD_link_rSAM"/>
    <property type="match status" value="1"/>
</dbReference>
<proteinExistence type="predicted"/>
<evidence type="ECO:0000313" key="8">
    <source>
        <dbReference type="Proteomes" id="UP000623678"/>
    </source>
</evidence>
<dbReference type="SFLD" id="SFLDG01067">
    <property type="entry name" value="SPASM/twitch_domain_containing"/>
    <property type="match status" value="1"/>
</dbReference>
<evidence type="ECO:0000256" key="4">
    <source>
        <dbReference type="ARBA" id="ARBA00023004"/>
    </source>
</evidence>
<dbReference type="Gene3D" id="3.20.20.70">
    <property type="entry name" value="Aldolase class I"/>
    <property type="match status" value="1"/>
</dbReference>
<organism evidence="7 8">
    <name type="scientific">Youxingia wuxianensis</name>
    <dbReference type="NCBI Taxonomy" id="2763678"/>
    <lineage>
        <taxon>Bacteria</taxon>
        <taxon>Bacillati</taxon>
        <taxon>Bacillota</taxon>
        <taxon>Clostridia</taxon>
        <taxon>Eubacteriales</taxon>
        <taxon>Oscillospiraceae</taxon>
        <taxon>Youxingia</taxon>
    </lineage>
</organism>
<dbReference type="Proteomes" id="UP000623678">
    <property type="component" value="Unassembled WGS sequence"/>
</dbReference>
<dbReference type="PANTHER" id="PTHR42836">
    <property type="entry name" value="7-CARBOXY-7-DEAZAGUANINE SYNTHASE"/>
    <property type="match status" value="1"/>
</dbReference>
<dbReference type="PROSITE" id="PS51918">
    <property type="entry name" value="RADICAL_SAM"/>
    <property type="match status" value="1"/>
</dbReference>
<feature type="domain" description="Radical SAM core" evidence="6">
    <location>
        <begin position="6"/>
        <end position="200"/>
    </location>
</feature>
<keyword evidence="8" id="KW-1185">Reference proteome</keyword>
<evidence type="ECO:0000256" key="2">
    <source>
        <dbReference type="ARBA" id="ARBA00022691"/>
    </source>
</evidence>
<evidence type="ECO:0000313" key="7">
    <source>
        <dbReference type="EMBL" id="MBC8584139.1"/>
    </source>
</evidence>
<dbReference type="Pfam" id="PF04055">
    <property type="entry name" value="Radical_SAM"/>
    <property type="match status" value="1"/>
</dbReference>
<keyword evidence="1" id="KW-0004">4Fe-4S</keyword>
<dbReference type="PANTHER" id="PTHR42836:SF1">
    <property type="entry name" value="7-CARBOXY-7-DEAZAGUANINE SYNTHASE"/>
    <property type="match status" value="1"/>
</dbReference>
<dbReference type="InterPro" id="IPR023822">
    <property type="entry name" value="rSAM_TatD-assoc_bac"/>
</dbReference>
<keyword evidence="5" id="KW-0411">Iron-sulfur</keyword>
<dbReference type="NCBIfam" id="TIGR04100">
    <property type="entry name" value="rSAM_pair_X"/>
    <property type="match status" value="1"/>
</dbReference>
<dbReference type="RefSeq" id="WP_262393991.1">
    <property type="nucleotide sequence ID" value="NZ_JACRTD010000001.1"/>
</dbReference>
<dbReference type="GO" id="GO:0003824">
    <property type="term" value="F:catalytic activity"/>
    <property type="evidence" value="ECO:0007669"/>
    <property type="project" value="InterPro"/>
</dbReference>
<dbReference type="SFLD" id="SFLDS00029">
    <property type="entry name" value="Radical_SAM"/>
    <property type="match status" value="1"/>
</dbReference>
<gene>
    <name evidence="7" type="ORF">H8705_00885</name>
</gene>
<comment type="caution">
    <text evidence="7">The sequence shown here is derived from an EMBL/GenBank/DDBJ whole genome shotgun (WGS) entry which is preliminary data.</text>
</comment>
<dbReference type="InterPro" id="IPR013785">
    <property type="entry name" value="Aldolase_TIM"/>
</dbReference>
<keyword evidence="2" id="KW-0949">S-adenosyl-L-methionine</keyword>
<evidence type="ECO:0000256" key="5">
    <source>
        <dbReference type="ARBA" id="ARBA00023014"/>
    </source>
</evidence>
<dbReference type="SFLD" id="SFLDG01111">
    <property type="entry name" value="Uncharacterised_Radical_SAM_Su"/>
    <property type="match status" value="1"/>
</dbReference>
<dbReference type="CDD" id="cd01335">
    <property type="entry name" value="Radical_SAM"/>
    <property type="match status" value="1"/>
</dbReference>
<reference evidence="7" key="1">
    <citation type="submission" date="2020-08" db="EMBL/GenBank/DDBJ databases">
        <title>Genome public.</title>
        <authorList>
            <person name="Liu C."/>
            <person name="Sun Q."/>
        </authorList>
    </citation>
    <scope>NUCLEOTIDE SEQUENCE</scope>
    <source>
        <strain evidence="7">NSJ-64</strain>
    </source>
</reference>
<protein>
    <submittedName>
        <fullName evidence="7">TIGR04100 family radical SAM protein</fullName>
    </submittedName>
</protein>
<keyword evidence="4" id="KW-0408">Iron</keyword>
<dbReference type="GO" id="GO:0051539">
    <property type="term" value="F:4 iron, 4 sulfur cluster binding"/>
    <property type="evidence" value="ECO:0007669"/>
    <property type="project" value="UniProtKB-KW"/>
</dbReference>
<evidence type="ECO:0000256" key="3">
    <source>
        <dbReference type="ARBA" id="ARBA00022723"/>
    </source>
</evidence>
<evidence type="ECO:0000259" key="6">
    <source>
        <dbReference type="PROSITE" id="PS51918"/>
    </source>
</evidence>
<dbReference type="InterPro" id="IPR007197">
    <property type="entry name" value="rSAM"/>
</dbReference>
<accession>A0A926EPT8</accession>
<evidence type="ECO:0000256" key="1">
    <source>
        <dbReference type="ARBA" id="ARBA00022485"/>
    </source>
</evidence>
<dbReference type="InterPro" id="IPR058240">
    <property type="entry name" value="rSAM_sf"/>
</dbReference>
<name>A0A926EPT8_9FIRM</name>